<evidence type="ECO:0000313" key="2">
    <source>
        <dbReference type="Proteomes" id="UP000003828"/>
    </source>
</evidence>
<evidence type="ECO:0000313" key="1">
    <source>
        <dbReference type="EMBL" id="GAB12763.1"/>
    </source>
</evidence>
<reference evidence="1 2" key="1">
    <citation type="submission" date="2011-12" db="EMBL/GenBank/DDBJ databases">
        <title>Whole genome shotgun sequence of Arthrobacter globiformis NBRC 12137.</title>
        <authorList>
            <person name="Miyazawa S."/>
            <person name="Hosoyama A."/>
            <person name="Tsuchikane K."/>
            <person name="Katsumata H."/>
            <person name="Yamazaki S."/>
            <person name="Fujita N."/>
        </authorList>
    </citation>
    <scope>NUCLEOTIDE SEQUENCE [LARGE SCALE GENOMIC DNA]</scope>
    <source>
        <strain evidence="1 2">NBRC 12137</strain>
    </source>
</reference>
<dbReference type="Proteomes" id="UP000003828">
    <property type="component" value="Unassembled WGS sequence"/>
</dbReference>
<proteinExistence type="predicted"/>
<organism evidence="1 2">
    <name type="scientific">Arthrobacter globiformis (strain ATCC 8010 / DSM 20124 / JCM 1332 / NBRC 12137 / NCIMB 8907 / NRRL B-2979 / 168)</name>
    <dbReference type="NCBI Taxonomy" id="1077972"/>
    <lineage>
        <taxon>Bacteria</taxon>
        <taxon>Bacillati</taxon>
        <taxon>Actinomycetota</taxon>
        <taxon>Actinomycetes</taxon>
        <taxon>Micrococcales</taxon>
        <taxon>Micrococcaceae</taxon>
        <taxon>Arthrobacter</taxon>
    </lineage>
</organism>
<gene>
    <name evidence="1" type="ORF">ARGLB_027_00920</name>
</gene>
<sequence>MFAYAKGCGPEIVWTPAGETELDHRFEGAQLGAPSADPHPFPARSGFFQVRRDILELSQPVSNHPNRKEARL</sequence>
<accession>H0QIW2</accession>
<comment type="caution">
    <text evidence="1">The sequence shown here is derived from an EMBL/GenBank/DDBJ whole genome shotgun (WGS) entry which is preliminary data.</text>
</comment>
<dbReference type="AlphaFoldDB" id="H0QIW2"/>
<keyword evidence="2" id="KW-1185">Reference proteome</keyword>
<name>H0QIW2_ARTG1</name>
<dbReference type="EMBL" id="BAEG01000027">
    <property type="protein sequence ID" value="GAB12763.1"/>
    <property type="molecule type" value="Genomic_DNA"/>
</dbReference>
<protein>
    <submittedName>
        <fullName evidence="1">Uncharacterized protein</fullName>
    </submittedName>
</protein>
<dbReference type="STRING" id="1077972.ARGLB_027_00920"/>